<keyword evidence="3" id="KW-1185">Reference proteome</keyword>
<feature type="compositionally biased region" description="Basic and acidic residues" evidence="1">
    <location>
        <begin position="328"/>
        <end position="342"/>
    </location>
</feature>
<dbReference type="EMBL" id="JAKLJA010000024">
    <property type="protein sequence ID" value="MCG5076487.1"/>
    <property type="molecule type" value="Genomic_DNA"/>
</dbReference>
<sequence length="342" mass="37517">MAAKPNAKAKAWVVFDRIVALAAPDGAHSNPWVKSPDGKLRFEPDYNTLVQLLGVPLFLKAGTQSGVPALALDVWLSYELRRAGFGSDQVWPRPVHPRILPASVTSLLEDLPIKMQQTLAERVKKRASIPGVTSSSASILGKNYLKQVDVIITDWATGPELLISTKRMDSSYGKNAPNRVEESYGDAKNLRLRHPLAALGFMFGLRSDILQKEPGTAAWLFDLLAKLGREDDAYHATCLVLMEYSDEAAIPDTGEDAPADGVLEPGPGPELGEAEELPEPEAESDVDRDIAQLPKVRILEEETPEELAPGRFLAAMVTRVLDATPVNMHEEARRRRASPEFR</sequence>
<feature type="region of interest" description="Disordered" evidence="1">
    <location>
        <begin position="323"/>
        <end position="342"/>
    </location>
</feature>
<gene>
    <name evidence="2" type="ORF">L5014_24470</name>
</gene>
<feature type="region of interest" description="Disordered" evidence="1">
    <location>
        <begin position="250"/>
        <end position="289"/>
    </location>
</feature>
<protein>
    <submittedName>
        <fullName evidence="2">Uncharacterized protein</fullName>
    </submittedName>
</protein>
<reference evidence="2" key="1">
    <citation type="submission" date="2022-01" db="EMBL/GenBank/DDBJ databases">
        <title>Genome sequence and assembly of Parabukholderia sp. RG36.</title>
        <authorList>
            <person name="Chhetri G."/>
        </authorList>
    </citation>
    <scope>NUCLEOTIDE SEQUENCE</scope>
    <source>
        <strain evidence="2">RG36</strain>
    </source>
</reference>
<dbReference type="RefSeq" id="WP_238466401.1">
    <property type="nucleotide sequence ID" value="NZ_JAKLJA010000024.1"/>
</dbReference>
<organism evidence="2 3">
    <name type="scientific">Paraburkholderia tagetis</name>
    <dbReference type="NCBI Taxonomy" id="2913261"/>
    <lineage>
        <taxon>Bacteria</taxon>
        <taxon>Pseudomonadati</taxon>
        <taxon>Pseudomonadota</taxon>
        <taxon>Betaproteobacteria</taxon>
        <taxon>Burkholderiales</taxon>
        <taxon>Burkholderiaceae</taxon>
        <taxon>Paraburkholderia</taxon>
    </lineage>
</organism>
<feature type="compositionally biased region" description="Acidic residues" evidence="1">
    <location>
        <begin position="272"/>
        <end position="284"/>
    </location>
</feature>
<accession>A0A9X1RV79</accession>
<dbReference type="Proteomes" id="UP001139308">
    <property type="component" value="Unassembled WGS sequence"/>
</dbReference>
<name>A0A9X1RV79_9BURK</name>
<evidence type="ECO:0000256" key="1">
    <source>
        <dbReference type="SAM" id="MobiDB-lite"/>
    </source>
</evidence>
<evidence type="ECO:0000313" key="3">
    <source>
        <dbReference type="Proteomes" id="UP001139308"/>
    </source>
</evidence>
<proteinExistence type="predicted"/>
<evidence type="ECO:0000313" key="2">
    <source>
        <dbReference type="EMBL" id="MCG5076487.1"/>
    </source>
</evidence>
<comment type="caution">
    <text evidence="2">The sequence shown here is derived from an EMBL/GenBank/DDBJ whole genome shotgun (WGS) entry which is preliminary data.</text>
</comment>
<dbReference type="AlphaFoldDB" id="A0A9X1RV79"/>